<feature type="compositionally biased region" description="Basic and acidic residues" evidence="6">
    <location>
        <begin position="252"/>
        <end position="272"/>
    </location>
</feature>
<gene>
    <name evidence="9" type="ORF">CC80DRAFT_399959</name>
</gene>
<keyword evidence="2" id="KW-0813">Transport</keyword>
<dbReference type="InterPro" id="IPR020846">
    <property type="entry name" value="MFS_dom"/>
</dbReference>
<evidence type="ECO:0000313" key="10">
    <source>
        <dbReference type="Proteomes" id="UP000800035"/>
    </source>
</evidence>
<feature type="transmembrane region" description="Helical" evidence="7">
    <location>
        <begin position="350"/>
        <end position="369"/>
    </location>
</feature>
<evidence type="ECO:0000313" key="9">
    <source>
        <dbReference type="EMBL" id="KAF1962500.1"/>
    </source>
</evidence>
<feature type="transmembrane region" description="Helical" evidence="7">
    <location>
        <begin position="17"/>
        <end position="40"/>
    </location>
</feature>
<dbReference type="InterPro" id="IPR011701">
    <property type="entry name" value="MFS"/>
</dbReference>
<dbReference type="Gene3D" id="1.20.1250.20">
    <property type="entry name" value="MFS general substrate transporter like domains"/>
    <property type="match status" value="1"/>
</dbReference>
<dbReference type="PROSITE" id="PS50850">
    <property type="entry name" value="MFS"/>
    <property type="match status" value="1"/>
</dbReference>
<accession>A0A6A5UDW2</accession>
<feature type="domain" description="Major facilitator superfamily (MFS) profile" evidence="8">
    <location>
        <begin position="16"/>
        <end position="547"/>
    </location>
</feature>
<evidence type="ECO:0000259" key="8">
    <source>
        <dbReference type="PROSITE" id="PS50850"/>
    </source>
</evidence>
<dbReference type="GO" id="GO:0016020">
    <property type="term" value="C:membrane"/>
    <property type="evidence" value="ECO:0007669"/>
    <property type="project" value="UniProtKB-SubCell"/>
</dbReference>
<feature type="region of interest" description="Disordered" evidence="6">
    <location>
        <begin position="216"/>
        <end position="272"/>
    </location>
</feature>
<dbReference type="AlphaFoldDB" id="A0A6A5UDW2"/>
<feature type="transmembrane region" description="Helical" evidence="7">
    <location>
        <begin position="86"/>
        <end position="104"/>
    </location>
</feature>
<feature type="transmembrane region" description="Helical" evidence="7">
    <location>
        <begin position="426"/>
        <end position="446"/>
    </location>
</feature>
<dbReference type="OrthoDB" id="10262656at2759"/>
<evidence type="ECO:0000256" key="7">
    <source>
        <dbReference type="SAM" id="Phobius"/>
    </source>
</evidence>
<dbReference type="PANTHER" id="PTHR23504:SF2">
    <property type="entry name" value="TRANSPORTER, PUTATIVE (AFU_ORTHOLOGUE AFUA_8G04150)-RELATED"/>
    <property type="match status" value="1"/>
</dbReference>
<comment type="subcellular location">
    <subcellularLocation>
        <location evidence="1">Membrane</location>
        <topology evidence="1">Multi-pass membrane protein</topology>
    </subcellularLocation>
</comment>
<evidence type="ECO:0000256" key="1">
    <source>
        <dbReference type="ARBA" id="ARBA00004141"/>
    </source>
</evidence>
<sequence>MAPNIDPKDAPFPTRQLIIVGICRFSEPLAFNSILAYSYVMVKDLGIAEHNAAFYSGLLLSAYAVAEAVTALGWGAISDVYGRKPVALIGLAGVAISSVVFGMAKTYWVALLARFVGGALNGNVAIMQTMVAEMVKNPEHEPRAYATQPFVWTLGGIIGSAMGGFLAQPAVYYPHAFSHDGIFGRYPYLLPNLVAAGGIVLAIIQGMLFLEETNPAHANSEESAPAESGTNPSEEVNERAPLLHSGSVSGGRNRDRPSFLGARPRERASVSTIRGRERSMSVVIVDGLRQIRKKPSFMEEGMPMPFDTHFDIRRSSFATMHSIRLPHHDILPSTIRPPPSEPRKTFNKTVIMITLSLTIIAWHQMAYITNLPVYLLDDPQNDGLDFLGGLGLNLHDVGTFLAVNGFIALFIQGVIFPVFVEKVGVWASFVSMIILYPTTYLIVPFISALPDALVSPGVYVSLILQGIFGIIVFPCALIMLKNATPSPLVLGRVNGLAMSACCLARTLSCPLVGLTYASGGSAVAWFSLAGVAIVGVVQLAWVPNELGKGQVRVDNGLKDVLGREGHEPVFEDGDSVMGSVME</sequence>
<evidence type="ECO:0000256" key="6">
    <source>
        <dbReference type="SAM" id="MobiDB-lite"/>
    </source>
</evidence>
<evidence type="ECO:0000256" key="2">
    <source>
        <dbReference type="ARBA" id="ARBA00022448"/>
    </source>
</evidence>
<feature type="transmembrane region" description="Helical" evidence="7">
    <location>
        <begin position="188"/>
        <end position="210"/>
    </location>
</feature>
<keyword evidence="10" id="KW-1185">Reference proteome</keyword>
<feature type="transmembrane region" description="Helical" evidence="7">
    <location>
        <begin position="52"/>
        <end position="74"/>
    </location>
</feature>
<name>A0A6A5UDW2_9PLEO</name>
<evidence type="ECO:0000256" key="3">
    <source>
        <dbReference type="ARBA" id="ARBA00022692"/>
    </source>
</evidence>
<keyword evidence="4 7" id="KW-1133">Transmembrane helix</keyword>
<evidence type="ECO:0000256" key="5">
    <source>
        <dbReference type="ARBA" id="ARBA00023136"/>
    </source>
</evidence>
<dbReference type="PANTHER" id="PTHR23504">
    <property type="entry name" value="MAJOR FACILITATOR SUPERFAMILY DOMAIN-CONTAINING PROTEIN 10"/>
    <property type="match status" value="1"/>
</dbReference>
<keyword evidence="5 7" id="KW-0472">Membrane</keyword>
<feature type="transmembrane region" description="Helical" evidence="7">
    <location>
        <begin position="150"/>
        <end position="168"/>
    </location>
</feature>
<keyword evidence="3 7" id="KW-0812">Transmembrane</keyword>
<feature type="transmembrane region" description="Helical" evidence="7">
    <location>
        <begin position="522"/>
        <end position="542"/>
    </location>
</feature>
<dbReference type="SUPFAM" id="SSF103473">
    <property type="entry name" value="MFS general substrate transporter"/>
    <property type="match status" value="1"/>
</dbReference>
<dbReference type="Proteomes" id="UP000800035">
    <property type="component" value="Unassembled WGS sequence"/>
</dbReference>
<organism evidence="9 10">
    <name type="scientific">Byssothecium circinans</name>
    <dbReference type="NCBI Taxonomy" id="147558"/>
    <lineage>
        <taxon>Eukaryota</taxon>
        <taxon>Fungi</taxon>
        <taxon>Dikarya</taxon>
        <taxon>Ascomycota</taxon>
        <taxon>Pezizomycotina</taxon>
        <taxon>Dothideomycetes</taxon>
        <taxon>Pleosporomycetidae</taxon>
        <taxon>Pleosporales</taxon>
        <taxon>Massarineae</taxon>
        <taxon>Massarinaceae</taxon>
        <taxon>Byssothecium</taxon>
    </lineage>
</organism>
<protein>
    <submittedName>
        <fullName evidence="9">MFS general substrate transporter</fullName>
    </submittedName>
</protein>
<dbReference type="Pfam" id="PF07690">
    <property type="entry name" value="MFS_1"/>
    <property type="match status" value="1"/>
</dbReference>
<dbReference type="CDD" id="cd17330">
    <property type="entry name" value="MFS_SLC46_TetA_like"/>
    <property type="match status" value="1"/>
</dbReference>
<feature type="transmembrane region" description="Helical" evidence="7">
    <location>
        <begin position="458"/>
        <end position="480"/>
    </location>
</feature>
<evidence type="ECO:0000256" key="4">
    <source>
        <dbReference type="ARBA" id="ARBA00022989"/>
    </source>
</evidence>
<proteinExistence type="predicted"/>
<feature type="transmembrane region" description="Helical" evidence="7">
    <location>
        <begin position="492"/>
        <end position="516"/>
    </location>
</feature>
<dbReference type="InterPro" id="IPR036259">
    <property type="entry name" value="MFS_trans_sf"/>
</dbReference>
<reference evidence="9" key="1">
    <citation type="journal article" date="2020" name="Stud. Mycol.">
        <title>101 Dothideomycetes genomes: a test case for predicting lifestyles and emergence of pathogens.</title>
        <authorList>
            <person name="Haridas S."/>
            <person name="Albert R."/>
            <person name="Binder M."/>
            <person name="Bloem J."/>
            <person name="Labutti K."/>
            <person name="Salamov A."/>
            <person name="Andreopoulos B."/>
            <person name="Baker S."/>
            <person name="Barry K."/>
            <person name="Bills G."/>
            <person name="Bluhm B."/>
            <person name="Cannon C."/>
            <person name="Castanera R."/>
            <person name="Culley D."/>
            <person name="Daum C."/>
            <person name="Ezra D."/>
            <person name="Gonzalez J."/>
            <person name="Henrissat B."/>
            <person name="Kuo A."/>
            <person name="Liang C."/>
            <person name="Lipzen A."/>
            <person name="Lutzoni F."/>
            <person name="Magnuson J."/>
            <person name="Mondo S."/>
            <person name="Nolan M."/>
            <person name="Ohm R."/>
            <person name="Pangilinan J."/>
            <person name="Park H.-J."/>
            <person name="Ramirez L."/>
            <person name="Alfaro M."/>
            <person name="Sun H."/>
            <person name="Tritt A."/>
            <person name="Yoshinaga Y."/>
            <person name="Zwiers L.-H."/>
            <person name="Turgeon B."/>
            <person name="Goodwin S."/>
            <person name="Spatafora J."/>
            <person name="Crous P."/>
            <person name="Grigoriev I."/>
        </authorList>
    </citation>
    <scope>NUCLEOTIDE SEQUENCE</scope>
    <source>
        <strain evidence="9">CBS 675.92</strain>
    </source>
</reference>
<dbReference type="GO" id="GO:0022857">
    <property type="term" value="F:transmembrane transporter activity"/>
    <property type="evidence" value="ECO:0007669"/>
    <property type="project" value="InterPro"/>
</dbReference>
<feature type="transmembrane region" description="Helical" evidence="7">
    <location>
        <begin position="397"/>
        <end position="419"/>
    </location>
</feature>
<dbReference type="EMBL" id="ML976979">
    <property type="protein sequence ID" value="KAF1962500.1"/>
    <property type="molecule type" value="Genomic_DNA"/>
</dbReference>